<comment type="caution">
    <text evidence="1">The sequence shown here is derived from an EMBL/GenBank/DDBJ whole genome shotgun (WGS) entry which is preliminary data.</text>
</comment>
<protein>
    <submittedName>
        <fullName evidence="1">Uncharacterized protein</fullName>
    </submittedName>
</protein>
<proteinExistence type="predicted"/>
<sequence length="80" mass="8772">MASFGLQENGWASIFPILRIRPLWLLRCITYGGQEREAISEFWHGLGATCDVGDRANATKNLEYGVRAKLANISAAGFGN</sequence>
<reference evidence="1" key="2">
    <citation type="journal article" date="2024" name="Plant">
        <title>Genomic evolution and insights into agronomic trait innovations of Sesamum species.</title>
        <authorList>
            <person name="Miao H."/>
            <person name="Wang L."/>
            <person name="Qu L."/>
            <person name="Liu H."/>
            <person name="Sun Y."/>
            <person name="Le M."/>
            <person name="Wang Q."/>
            <person name="Wei S."/>
            <person name="Zheng Y."/>
            <person name="Lin W."/>
            <person name="Duan Y."/>
            <person name="Cao H."/>
            <person name="Xiong S."/>
            <person name="Wang X."/>
            <person name="Wei L."/>
            <person name="Li C."/>
            <person name="Ma Q."/>
            <person name="Ju M."/>
            <person name="Zhao R."/>
            <person name="Li G."/>
            <person name="Mu C."/>
            <person name="Tian Q."/>
            <person name="Mei H."/>
            <person name="Zhang T."/>
            <person name="Gao T."/>
            <person name="Zhang H."/>
        </authorList>
    </citation>
    <scope>NUCLEOTIDE SEQUENCE</scope>
    <source>
        <strain evidence="1">G01</strain>
    </source>
</reference>
<name>A0AAW2LJL1_9LAMI</name>
<dbReference type="EMBL" id="JACGWK010000013">
    <property type="protein sequence ID" value="KAL0318862.1"/>
    <property type="molecule type" value="Genomic_DNA"/>
</dbReference>
<reference evidence="1" key="1">
    <citation type="submission" date="2020-06" db="EMBL/GenBank/DDBJ databases">
        <authorList>
            <person name="Li T."/>
            <person name="Hu X."/>
            <person name="Zhang T."/>
            <person name="Song X."/>
            <person name="Zhang H."/>
            <person name="Dai N."/>
            <person name="Sheng W."/>
            <person name="Hou X."/>
            <person name="Wei L."/>
        </authorList>
    </citation>
    <scope>NUCLEOTIDE SEQUENCE</scope>
    <source>
        <strain evidence="1">G01</strain>
        <tissue evidence="1">Leaf</tissue>
    </source>
</reference>
<organism evidence="1">
    <name type="scientific">Sesamum angustifolium</name>
    <dbReference type="NCBI Taxonomy" id="2727405"/>
    <lineage>
        <taxon>Eukaryota</taxon>
        <taxon>Viridiplantae</taxon>
        <taxon>Streptophyta</taxon>
        <taxon>Embryophyta</taxon>
        <taxon>Tracheophyta</taxon>
        <taxon>Spermatophyta</taxon>
        <taxon>Magnoliopsida</taxon>
        <taxon>eudicotyledons</taxon>
        <taxon>Gunneridae</taxon>
        <taxon>Pentapetalae</taxon>
        <taxon>asterids</taxon>
        <taxon>lamiids</taxon>
        <taxon>Lamiales</taxon>
        <taxon>Pedaliaceae</taxon>
        <taxon>Sesamum</taxon>
    </lineage>
</organism>
<accession>A0AAW2LJL1</accession>
<dbReference type="AlphaFoldDB" id="A0AAW2LJL1"/>
<gene>
    <name evidence="1" type="ORF">Sangu_2042400</name>
</gene>
<evidence type="ECO:0000313" key="1">
    <source>
        <dbReference type="EMBL" id="KAL0318862.1"/>
    </source>
</evidence>